<organism evidence="6 7">
    <name type="scientific">Capronia coronata CBS 617.96</name>
    <dbReference type="NCBI Taxonomy" id="1182541"/>
    <lineage>
        <taxon>Eukaryota</taxon>
        <taxon>Fungi</taxon>
        <taxon>Dikarya</taxon>
        <taxon>Ascomycota</taxon>
        <taxon>Pezizomycotina</taxon>
        <taxon>Eurotiomycetes</taxon>
        <taxon>Chaetothyriomycetidae</taxon>
        <taxon>Chaetothyriales</taxon>
        <taxon>Herpotrichiellaceae</taxon>
        <taxon>Capronia</taxon>
    </lineage>
</organism>
<dbReference type="GO" id="GO:0035493">
    <property type="term" value="P:SNARE complex assembly"/>
    <property type="evidence" value="ECO:0007669"/>
    <property type="project" value="TreeGrafter"/>
</dbReference>
<dbReference type="OrthoDB" id="16772at2759"/>
<dbReference type="PANTHER" id="PTHR15157:SF13">
    <property type="entry name" value="AUTOPHAGY-RELATED PROTEIN 14"/>
    <property type="match status" value="1"/>
</dbReference>
<feature type="region of interest" description="Disordered" evidence="5">
    <location>
        <begin position="490"/>
        <end position="520"/>
    </location>
</feature>
<gene>
    <name evidence="6" type="ORF">A1O1_05066</name>
</gene>
<dbReference type="GO" id="GO:0005768">
    <property type="term" value="C:endosome"/>
    <property type="evidence" value="ECO:0007669"/>
    <property type="project" value="TreeGrafter"/>
</dbReference>
<comment type="caution">
    <text evidence="6">The sequence shown here is derived from an EMBL/GenBank/DDBJ whole genome shotgun (WGS) entry which is preliminary data.</text>
</comment>
<feature type="coiled-coil region" evidence="4">
    <location>
        <begin position="74"/>
        <end position="158"/>
    </location>
</feature>
<evidence type="ECO:0000313" key="6">
    <source>
        <dbReference type="EMBL" id="EXJ88138.1"/>
    </source>
</evidence>
<evidence type="ECO:0000256" key="3">
    <source>
        <dbReference type="ARBA" id="ARBA00023054"/>
    </source>
</evidence>
<protein>
    <recommendedName>
        <fullName evidence="2">Autophagy-related protein 14</fullName>
    </recommendedName>
</protein>
<dbReference type="GeneID" id="19159943"/>
<evidence type="ECO:0000256" key="1">
    <source>
        <dbReference type="ARBA" id="ARBA00009574"/>
    </source>
</evidence>
<reference evidence="6 7" key="1">
    <citation type="submission" date="2013-03" db="EMBL/GenBank/DDBJ databases">
        <title>The Genome Sequence of Capronia coronata CBS 617.96.</title>
        <authorList>
            <consortium name="The Broad Institute Genomics Platform"/>
            <person name="Cuomo C."/>
            <person name="de Hoog S."/>
            <person name="Gorbushina A."/>
            <person name="Walker B."/>
            <person name="Young S.K."/>
            <person name="Zeng Q."/>
            <person name="Gargeya S."/>
            <person name="Fitzgerald M."/>
            <person name="Haas B."/>
            <person name="Abouelleil A."/>
            <person name="Allen A.W."/>
            <person name="Alvarado L."/>
            <person name="Arachchi H.M."/>
            <person name="Berlin A.M."/>
            <person name="Chapman S.B."/>
            <person name="Gainer-Dewar J."/>
            <person name="Goldberg J."/>
            <person name="Griggs A."/>
            <person name="Gujja S."/>
            <person name="Hansen M."/>
            <person name="Howarth C."/>
            <person name="Imamovic A."/>
            <person name="Ireland A."/>
            <person name="Larimer J."/>
            <person name="McCowan C."/>
            <person name="Murphy C."/>
            <person name="Pearson M."/>
            <person name="Poon T.W."/>
            <person name="Priest M."/>
            <person name="Roberts A."/>
            <person name="Saif S."/>
            <person name="Shea T."/>
            <person name="Sisk P."/>
            <person name="Sykes S."/>
            <person name="Wortman J."/>
            <person name="Nusbaum C."/>
            <person name="Birren B."/>
        </authorList>
    </citation>
    <scope>NUCLEOTIDE SEQUENCE [LARGE SCALE GENOMIC DNA]</scope>
    <source>
        <strain evidence="6 7">CBS 617.96</strain>
    </source>
</reference>
<dbReference type="PANTHER" id="PTHR15157">
    <property type="entry name" value="UV RADIATION RESISTANCE-ASSOCIATED GENE PROTEIN"/>
    <property type="match status" value="1"/>
</dbReference>
<dbReference type="InterPro" id="IPR018791">
    <property type="entry name" value="UV_resistance/autophagy_Atg14"/>
</dbReference>
<proteinExistence type="inferred from homology"/>
<dbReference type="Pfam" id="PF10186">
    <property type="entry name" value="ATG14"/>
    <property type="match status" value="1"/>
</dbReference>
<dbReference type="RefSeq" id="XP_007724144.1">
    <property type="nucleotide sequence ID" value="XM_007725954.1"/>
</dbReference>
<sequence>MECSVCHNHLTQEQGVHCPSCARALLYNVRTELAKVLLEKEELGRKVAAIVGPEPDPSQPLDEETAAMRRAWQAQCARNDAQESRDQNAEMERALAQTQKELAEKKAKAQAMREHLAQKRANIAAAKEALARGDKKKYEELREAYNKLKGQHDAVHEKIVESKEALCRKAADLLKLQHTKKKTKDGKIKDRYTIAGLLLPDLRDINNIRCTELTAAIGSAARLVVLCAFYLGIRLPAEITLPHPDYPLPTINTPLTSYAGQRVSFPGSGSSLSAPGSPTASRMDLSSFPRPRPLFIGSDNHEEVVAQLSKKEPLAFSFFLEGVSLLAWDIAWLSRSQGFLAGTERWENVCDFGRNLHQMILGPPQSPATFRALTQRDIQTRQRRSQSTSSPTRENVTITGRLGSQSHTSAHTHLGRASDNQIPAWRLNKYTTIVDPLKKHLLTEMNNAEWELLTEQEWDDGGEKMDEAVFIKTRAMDGKGYDDARSIMTTTTAPQVAGTGGEEGGARGKGKSGWTKVKSR</sequence>
<dbReference type="GO" id="GO:0000323">
    <property type="term" value="C:lytic vacuole"/>
    <property type="evidence" value="ECO:0007669"/>
    <property type="project" value="TreeGrafter"/>
</dbReference>
<accession>W9Y6I2</accession>
<dbReference type="EMBL" id="AMWN01000004">
    <property type="protein sequence ID" value="EXJ88138.1"/>
    <property type="molecule type" value="Genomic_DNA"/>
</dbReference>
<keyword evidence="7" id="KW-1185">Reference proteome</keyword>
<dbReference type="HOGENOM" id="CLU_021590_1_0_1"/>
<dbReference type="AlphaFoldDB" id="W9Y6I2"/>
<comment type="similarity">
    <text evidence="1">Belongs to the ATG14 family.</text>
</comment>
<keyword evidence="3 4" id="KW-0175">Coiled coil</keyword>
<name>W9Y6I2_9EURO</name>
<evidence type="ECO:0000313" key="7">
    <source>
        <dbReference type="Proteomes" id="UP000019484"/>
    </source>
</evidence>
<dbReference type="Proteomes" id="UP000019484">
    <property type="component" value="Unassembled WGS sequence"/>
</dbReference>
<evidence type="ECO:0000256" key="5">
    <source>
        <dbReference type="SAM" id="MobiDB-lite"/>
    </source>
</evidence>
<dbReference type="GO" id="GO:0000149">
    <property type="term" value="F:SNARE binding"/>
    <property type="evidence" value="ECO:0007669"/>
    <property type="project" value="TreeGrafter"/>
</dbReference>
<evidence type="ECO:0000256" key="4">
    <source>
        <dbReference type="SAM" id="Coils"/>
    </source>
</evidence>
<evidence type="ECO:0000256" key="2">
    <source>
        <dbReference type="ARBA" id="ARBA00013807"/>
    </source>
</evidence>
<dbReference type="eggNOG" id="ENOG502SEGC">
    <property type="taxonomic scope" value="Eukaryota"/>
</dbReference>
<dbReference type="GO" id="GO:0032991">
    <property type="term" value="C:protein-containing complex"/>
    <property type="evidence" value="ECO:0007669"/>
    <property type="project" value="UniProtKB-ARBA"/>
</dbReference>